<keyword evidence="4 5" id="KW-0472">Membrane</keyword>
<evidence type="ECO:0000256" key="5">
    <source>
        <dbReference type="SAM" id="Phobius"/>
    </source>
</evidence>
<dbReference type="Pfam" id="PF12698">
    <property type="entry name" value="ABC2_membrane_3"/>
    <property type="match status" value="1"/>
</dbReference>
<accession>A0ABU0JSJ1</accession>
<dbReference type="EMBL" id="JAUSWN010000014">
    <property type="protein sequence ID" value="MDQ0480066.1"/>
    <property type="molecule type" value="Genomic_DNA"/>
</dbReference>
<evidence type="ECO:0000259" key="6">
    <source>
        <dbReference type="Pfam" id="PF12698"/>
    </source>
</evidence>
<dbReference type="InterPro" id="IPR013525">
    <property type="entry name" value="ABC2_TM"/>
</dbReference>
<evidence type="ECO:0000313" key="8">
    <source>
        <dbReference type="Proteomes" id="UP001224418"/>
    </source>
</evidence>
<feature type="transmembrane region" description="Helical" evidence="5">
    <location>
        <begin position="309"/>
        <end position="327"/>
    </location>
</feature>
<proteinExistence type="predicted"/>
<feature type="transmembrane region" description="Helical" evidence="5">
    <location>
        <begin position="358"/>
        <end position="383"/>
    </location>
</feature>
<comment type="subcellular location">
    <subcellularLocation>
        <location evidence="1">Membrane</location>
        <topology evidence="1">Multi-pass membrane protein</topology>
    </subcellularLocation>
</comment>
<keyword evidence="2 5" id="KW-0812">Transmembrane</keyword>
<feature type="transmembrane region" description="Helical" evidence="5">
    <location>
        <begin position="274"/>
        <end position="297"/>
    </location>
</feature>
<evidence type="ECO:0000256" key="2">
    <source>
        <dbReference type="ARBA" id="ARBA00022692"/>
    </source>
</evidence>
<dbReference type="PANTHER" id="PTHR43471">
    <property type="entry name" value="ABC TRANSPORTER PERMEASE"/>
    <property type="match status" value="1"/>
</dbReference>
<protein>
    <submittedName>
        <fullName evidence="7">Sodium transport system permease protein</fullName>
    </submittedName>
</protein>
<reference evidence="7 8" key="1">
    <citation type="submission" date="2023-07" db="EMBL/GenBank/DDBJ databases">
        <title>Genomic Encyclopedia of Type Strains, Phase IV (KMG-IV): sequencing the most valuable type-strain genomes for metagenomic binning, comparative biology and taxonomic classification.</title>
        <authorList>
            <person name="Goeker M."/>
        </authorList>
    </citation>
    <scope>NUCLEOTIDE SEQUENCE [LARGE SCALE GENOMIC DNA]</scope>
    <source>
        <strain evidence="7 8">DSM 1400</strain>
    </source>
</reference>
<feature type="transmembrane region" description="Helical" evidence="5">
    <location>
        <begin position="233"/>
        <end position="254"/>
    </location>
</feature>
<keyword evidence="3 5" id="KW-1133">Transmembrane helix</keyword>
<evidence type="ECO:0000256" key="1">
    <source>
        <dbReference type="ARBA" id="ARBA00004141"/>
    </source>
</evidence>
<comment type="caution">
    <text evidence="7">The sequence shown here is derived from an EMBL/GenBank/DDBJ whole genome shotgun (WGS) entry which is preliminary data.</text>
</comment>
<feature type="domain" description="ABC-2 type transporter transmembrane" evidence="6">
    <location>
        <begin position="19"/>
        <end position="376"/>
    </location>
</feature>
<dbReference type="Proteomes" id="UP001224418">
    <property type="component" value="Unassembled WGS sequence"/>
</dbReference>
<evidence type="ECO:0000313" key="7">
    <source>
        <dbReference type="EMBL" id="MDQ0480066.1"/>
    </source>
</evidence>
<feature type="transmembrane region" description="Helical" evidence="5">
    <location>
        <begin position="180"/>
        <end position="202"/>
    </location>
</feature>
<dbReference type="PANTHER" id="PTHR43471:SF3">
    <property type="entry name" value="ABC TRANSPORTER PERMEASE PROTEIN NATB"/>
    <property type="match status" value="1"/>
</dbReference>
<sequence length="392" mass="43058">MNITSIVFKKELKDLFRDKKTLIVSILIPLLLYPVIFGIMGKGMDSQVKDVQKNMKIALIDKENSKLGQFIKSQKNIEVVKQENGEAELKDGKLLLSLEIPANVDKDIESEKPTNINILYDNTSGKSNTAMQAINSCIEQYSKTVVGERLSKRKINNSILTPVNVVTKTIDKDGDGMGKFMLSMMLPMMLIIFAASGPIAAATDLGAGEKERGTLEPLLTTQASRMSLLWGKFLAITVMGILTTLAFLGGLIISMKMSPNMFAGMKGGFGLSPLAFALMGVLTVALTMVFGSLALAISIYARSFKEAQTYLTPLTMVGFIGFASYMIDPKNVSMLTLNIPIYNVTVILKELTVGVYNYTHIAIVLAWIVVYILASIFFARYMFSKESAIFRS</sequence>
<gene>
    <name evidence="7" type="ORF">QOZ93_001810</name>
</gene>
<evidence type="ECO:0000256" key="3">
    <source>
        <dbReference type="ARBA" id="ARBA00022989"/>
    </source>
</evidence>
<keyword evidence="8" id="KW-1185">Reference proteome</keyword>
<dbReference type="RefSeq" id="WP_422723880.1">
    <property type="nucleotide sequence ID" value="NZ_BAAACJ010000019.1"/>
</dbReference>
<feature type="transmembrane region" description="Helical" evidence="5">
    <location>
        <begin position="21"/>
        <end position="40"/>
    </location>
</feature>
<evidence type="ECO:0000256" key="4">
    <source>
        <dbReference type="ARBA" id="ARBA00023136"/>
    </source>
</evidence>
<name>A0ABU0JSJ1_HATLI</name>
<organism evidence="7 8">
    <name type="scientific">Hathewaya limosa</name>
    <name type="common">Clostridium limosum</name>
    <dbReference type="NCBI Taxonomy" id="1536"/>
    <lineage>
        <taxon>Bacteria</taxon>
        <taxon>Bacillati</taxon>
        <taxon>Bacillota</taxon>
        <taxon>Clostridia</taxon>
        <taxon>Eubacteriales</taxon>
        <taxon>Clostridiaceae</taxon>
        <taxon>Hathewaya</taxon>
    </lineage>
</organism>
<dbReference type="Gene3D" id="3.40.1710.10">
    <property type="entry name" value="abc type-2 transporter like domain"/>
    <property type="match status" value="1"/>
</dbReference>